<dbReference type="PANTHER" id="PTHR31209:SF0">
    <property type="entry name" value="METALLOENZYME DOMAIN-CONTAINING PROTEIN"/>
    <property type="match status" value="1"/>
</dbReference>
<keyword evidence="8" id="KW-1185">Reference proteome</keyword>
<keyword evidence="5" id="KW-0324">Glycolysis</keyword>
<dbReference type="Gene3D" id="3.30.70.2130">
    <property type="entry name" value="Metalloenzyme domain"/>
    <property type="match status" value="1"/>
</dbReference>
<dbReference type="InterPro" id="IPR006124">
    <property type="entry name" value="Metalloenzyme"/>
</dbReference>
<feature type="domain" description="Metalloenzyme" evidence="6">
    <location>
        <begin position="147"/>
        <end position="343"/>
    </location>
</feature>
<dbReference type="InterPro" id="IPR004456">
    <property type="entry name" value="Pglycerate_mutase_ApgM"/>
</dbReference>
<evidence type="ECO:0000256" key="4">
    <source>
        <dbReference type="ARBA" id="ARBA00005524"/>
    </source>
</evidence>
<reference evidence="7" key="1">
    <citation type="journal article" date="2022" name="Arch. Microbiol.">
        <title>Pseudodesulfovibrio sediminis sp. nov., a mesophilic and neutrophilic sulfate-reducing bacterium isolated from sediment of a brackish lake.</title>
        <authorList>
            <person name="Takahashi A."/>
            <person name="Kojima H."/>
            <person name="Watanabe M."/>
            <person name="Fukui M."/>
        </authorList>
    </citation>
    <scope>NUCLEOTIDE SEQUENCE</scope>
    <source>
        <strain evidence="7">SF6</strain>
    </source>
</reference>
<dbReference type="Proteomes" id="UP001053296">
    <property type="component" value="Chromosome"/>
</dbReference>
<evidence type="ECO:0000256" key="2">
    <source>
        <dbReference type="ARBA" id="ARBA00002315"/>
    </source>
</evidence>
<comment type="similarity">
    <text evidence="4">Belongs to the BPG-independent phosphoglycerate mutase family. A-PGAM subfamily.</text>
</comment>
<dbReference type="InterPro" id="IPR017850">
    <property type="entry name" value="Alkaline_phosphatase_core_sf"/>
</dbReference>
<organism evidence="7 8">
    <name type="scientific">Pseudodesulfovibrio sediminis</name>
    <dbReference type="NCBI Taxonomy" id="2810563"/>
    <lineage>
        <taxon>Bacteria</taxon>
        <taxon>Pseudomonadati</taxon>
        <taxon>Thermodesulfobacteriota</taxon>
        <taxon>Desulfovibrionia</taxon>
        <taxon>Desulfovibrionales</taxon>
        <taxon>Desulfovibrionaceae</taxon>
    </lineage>
</organism>
<evidence type="ECO:0000313" key="7">
    <source>
        <dbReference type="EMBL" id="BCS90170.1"/>
    </source>
</evidence>
<evidence type="ECO:0000256" key="5">
    <source>
        <dbReference type="ARBA" id="ARBA00023152"/>
    </source>
</evidence>
<sequence length="373" mass="40588">MFGSPRDEFPGRGALEALGADIPLDENDVAVLTHFAHVRATETGALRLAQDRVSGTPEAVASLFNAIRHFEQDGITITVTQTAGMFGVLTLRGDVSPHITDSNPMVDGRFLSAVRPLHTHATDPAAIRTAQVLTAYLRRAYHILNAAPLNATRIENGQPPINGLVTQRAGRLRPHMSMRDRYGLRGLSVASGTMYKGLAKYLGMDFHKVDNSDAPGKDYAHRVAFASSMLETHDFIHVHTKTPDQAGHSKNPENKVKVIEALDQGLADSIEPLLANEDVLICVTADHSTPSCGTLIHSGEPVPLMFIGNGVRRDTVRQFDEIQVAGGALGMARGDELMHLILNYLDRARLGGIHDSPLPQEFWPGDHEPFTLE</sequence>
<dbReference type="Gene3D" id="3.40.720.10">
    <property type="entry name" value="Alkaline Phosphatase, subunit A"/>
    <property type="match status" value="1"/>
</dbReference>
<proteinExistence type="inferred from homology"/>
<dbReference type="CDD" id="cd16011">
    <property type="entry name" value="iPGM_like"/>
    <property type="match status" value="1"/>
</dbReference>
<dbReference type="InterPro" id="IPR042253">
    <property type="entry name" value="Pglycerate_mutase_ApgM_sf"/>
</dbReference>
<name>A0ABN6EY83_9BACT</name>
<evidence type="ECO:0000256" key="1">
    <source>
        <dbReference type="ARBA" id="ARBA00000370"/>
    </source>
</evidence>
<protein>
    <submittedName>
        <fullName evidence="7">Phosphoglycerate mutase</fullName>
    </submittedName>
</protein>
<dbReference type="EMBL" id="AP024485">
    <property type="protein sequence ID" value="BCS90170.1"/>
    <property type="molecule type" value="Genomic_DNA"/>
</dbReference>
<comment type="pathway">
    <text evidence="3">Carbohydrate degradation.</text>
</comment>
<evidence type="ECO:0000313" key="8">
    <source>
        <dbReference type="Proteomes" id="UP001053296"/>
    </source>
</evidence>
<evidence type="ECO:0000256" key="3">
    <source>
        <dbReference type="ARBA" id="ARBA00004921"/>
    </source>
</evidence>
<gene>
    <name evidence="7" type="ORF">PSDVSF_34120</name>
</gene>
<dbReference type="PANTHER" id="PTHR31209">
    <property type="entry name" value="COFACTOR-INDEPENDENT PHOSPHOGLYCERATE MUTASE"/>
    <property type="match status" value="1"/>
</dbReference>
<comment type="function">
    <text evidence="2">Catalyzes the interconversion of 2-phosphoglycerate and 3-phosphoglycerate.</text>
</comment>
<dbReference type="SUPFAM" id="SSF53649">
    <property type="entry name" value="Alkaline phosphatase-like"/>
    <property type="match status" value="1"/>
</dbReference>
<comment type="catalytic activity">
    <reaction evidence="1">
        <text>(2R)-2-phosphoglycerate = (2R)-3-phosphoglycerate</text>
        <dbReference type="Rhea" id="RHEA:15901"/>
        <dbReference type="ChEBI" id="CHEBI:58272"/>
        <dbReference type="ChEBI" id="CHEBI:58289"/>
        <dbReference type="EC" id="5.4.2.12"/>
    </reaction>
</comment>
<dbReference type="Pfam" id="PF01676">
    <property type="entry name" value="Metalloenzyme"/>
    <property type="match status" value="1"/>
</dbReference>
<evidence type="ECO:0000259" key="6">
    <source>
        <dbReference type="Pfam" id="PF01676"/>
    </source>
</evidence>
<accession>A0ABN6EY83</accession>